<dbReference type="AlphaFoldDB" id="A0A2W2C7Q7"/>
<keyword evidence="5" id="KW-1185">Reference proteome</keyword>
<evidence type="ECO:0000313" key="5">
    <source>
        <dbReference type="Proteomes" id="UP000248795"/>
    </source>
</evidence>
<evidence type="ECO:0000259" key="3">
    <source>
        <dbReference type="Pfam" id="PF13194"/>
    </source>
</evidence>
<comment type="caution">
    <text evidence="4">The sequence shown here is derived from an EMBL/GenBank/DDBJ whole genome shotgun (WGS) entry which is preliminary data.</text>
</comment>
<dbReference type="RefSeq" id="WP_111199070.1">
    <property type="nucleotide sequence ID" value="NZ_QKVK01000006.1"/>
</dbReference>
<dbReference type="InterPro" id="IPR049177">
    <property type="entry name" value="MgtC_SapB_SrpB_YhiD_N"/>
</dbReference>
<feature type="transmembrane region" description="Helical" evidence="1">
    <location>
        <begin position="364"/>
        <end position="384"/>
    </location>
</feature>
<keyword evidence="1" id="KW-1133">Transmembrane helix</keyword>
<keyword evidence="1" id="KW-0472">Membrane</keyword>
<feature type="transmembrane region" description="Helical" evidence="1">
    <location>
        <begin position="307"/>
        <end position="326"/>
    </location>
</feature>
<evidence type="ECO:0000256" key="1">
    <source>
        <dbReference type="SAM" id="Phobius"/>
    </source>
</evidence>
<feature type="transmembrane region" description="Helical" evidence="1">
    <location>
        <begin position="88"/>
        <end position="109"/>
    </location>
</feature>
<reference evidence="5" key="1">
    <citation type="submission" date="2018-06" db="EMBL/GenBank/DDBJ databases">
        <title>Aestuariibacter litoralis strain KCTC 52945T.</title>
        <authorList>
            <person name="Li X."/>
            <person name="Salam N."/>
            <person name="Li J.-L."/>
            <person name="Chen Y.-M."/>
            <person name="Yang Z.-W."/>
            <person name="Zhang L.-Y."/>
            <person name="Han M.-X."/>
            <person name="Xiao M."/>
            <person name="Li W.-J."/>
        </authorList>
    </citation>
    <scope>NUCLEOTIDE SEQUENCE [LARGE SCALE GENOMIC DNA]</scope>
    <source>
        <strain evidence="5">KCTC 52945</strain>
    </source>
</reference>
<dbReference type="PANTHER" id="PTHR39084:SF1">
    <property type="entry name" value="DUF4010 DOMAIN-CONTAINING PROTEIN"/>
    <property type="match status" value="1"/>
</dbReference>
<dbReference type="Proteomes" id="UP000248795">
    <property type="component" value="Unassembled WGS sequence"/>
</dbReference>
<feature type="domain" description="MgtC/SapB/SrpB/YhiD N-terminal" evidence="2">
    <location>
        <begin position="10"/>
        <end position="135"/>
    </location>
</feature>
<name>A0A2W2C7Q7_9HYPH</name>
<feature type="transmembrane region" description="Helical" evidence="1">
    <location>
        <begin position="396"/>
        <end position="416"/>
    </location>
</feature>
<evidence type="ECO:0000313" key="4">
    <source>
        <dbReference type="EMBL" id="PZF76233.1"/>
    </source>
</evidence>
<feature type="domain" description="DUF4010" evidence="3">
    <location>
        <begin position="183"/>
        <end position="390"/>
    </location>
</feature>
<keyword evidence="1" id="KW-0812">Transmembrane</keyword>
<accession>A0A2W2C7Q7</accession>
<feature type="transmembrane region" description="Helical" evidence="1">
    <location>
        <begin position="63"/>
        <end position="81"/>
    </location>
</feature>
<feature type="transmembrane region" description="Helical" evidence="1">
    <location>
        <begin position="145"/>
        <end position="163"/>
    </location>
</feature>
<feature type="transmembrane region" description="Helical" evidence="1">
    <location>
        <begin position="178"/>
        <end position="196"/>
    </location>
</feature>
<evidence type="ECO:0000259" key="2">
    <source>
        <dbReference type="Pfam" id="PF02308"/>
    </source>
</evidence>
<organism evidence="4 5">
    <name type="scientific">Aestuariivirga litoralis</name>
    <dbReference type="NCBI Taxonomy" id="2650924"/>
    <lineage>
        <taxon>Bacteria</taxon>
        <taxon>Pseudomonadati</taxon>
        <taxon>Pseudomonadota</taxon>
        <taxon>Alphaproteobacteria</taxon>
        <taxon>Hyphomicrobiales</taxon>
        <taxon>Aestuariivirgaceae</taxon>
        <taxon>Aestuariivirga</taxon>
    </lineage>
</organism>
<gene>
    <name evidence="4" type="ORF">DK847_13605</name>
</gene>
<feature type="transmembrane region" description="Helical" evidence="1">
    <location>
        <begin position="237"/>
        <end position="257"/>
    </location>
</feature>
<protein>
    <submittedName>
        <fullName evidence="4">Uncharacterized protein</fullName>
    </submittedName>
</protein>
<feature type="transmembrane region" description="Helical" evidence="1">
    <location>
        <begin position="264"/>
        <end position="287"/>
    </location>
</feature>
<dbReference type="EMBL" id="QKVK01000006">
    <property type="protein sequence ID" value="PZF76233.1"/>
    <property type="molecule type" value="Genomic_DNA"/>
</dbReference>
<feature type="transmembrane region" description="Helical" evidence="1">
    <location>
        <begin position="205"/>
        <end position="225"/>
    </location>
</feature>
<feature type="transmembrane region" description="Helical" evidence="1">
    <location>
        <begin position="115"/>
        <end position="133"/>
    </location>
</feature>
<feature type="transmembrane region" description="Helical" evidence="1">
    <location>
        <begin position="38"/>
        <end position="57"/>
    </location>
</feature>
<sequence length="421" mass="42979">MELQELATRLGLALALGFVIGLERGWKERDEAEGQRTAGIRTFSLLGLLGGLFGVLSVGGDRILLAAGFIATSAVMAAFIWRENAREGVYGATTMVAALVTFALGAVAVLGDMRIAAGAGVVTVGLLAYKTTLHGFLSRITAQELRSALLLAAMTFIALPLLPDRAIDPWGALNPHQLWLITILIAAVSFVGYAAVKLVGPSRGLVLAAAMGGLVSSTVVTLTLARLARENTARIGLLAGCILLAGGVMMARVLVLVGVINLPLALALSVPLLAAALFQGLAAWLLIGRDGRQGEAKPEGLVHKNPFLLSEVLKFGALLGIVMLAAGIGKSMFGDSGLLVVAAISGLADVDALTLSVANMGPATAAGIAAILLTVGVNTAAKAVYAGIAGGSRLGLTLFLLNMAAMAIAVASYLLVPSPHL</sequence>
<dbReference type="PANTHER" id="PTHR39084">
    <property type="entry name" value="MEMBRANE PROTEIN-RELATED"/>
    <property type="match status" value="1"/>
</dbReference>
<dbReference type="Pfam" id="PF02308">
    <property type="entry name" value="MgtC"/>
    <property type="match status" value="1"/>
</dbReference>
<dbReference type="InterPro" id="IPR025105">
    <property type="entry name" value="DUF4010"/>
</dbReference>
<proteinExistence type="predicted"/>
<feature type="transmembrane region" description="Helical" evidence="1">
    <location>
        <begin position="338"/>
        <end position="358"/>
    </location>
</feature>
<dbReference type="Pfam" id="PF13194">
    <property type="entry name" value="DUF4010"/>
    <property type="match status" value="1"/>
</dbReference>